<sequence length="327" mass="37162">MSMPLPSLLAIIVLVFNTVLNAGERDIVVVESYHTMYPWDRDWLMALRDSLVHYNLITFQMDTKRLPKQHFSLRADTAWDIIKRVDPALIILGDDNALSYLAARVGNSQYKAIYLGINSNPRKTGILKYKNITGVLERPLYRRSIIEMKKVLPEMKKALIMFDGSNTSKYAAEDLFQGHDSLAYSGVEIHLETTNNYERWKSVVLSAKENGYDAVWVGLYFTVFDKQKHIDHRELLFWTSNNSKVPLFALWDFAVGKQKTIGGYVMTGNSQGAAAGLLAQQVLAGTLPKDILPVIPEHGQLIFSRHELTRWQLALPMDLQVSAEFIE</sequence>
<dbReference type="EMBL" id="NDXW01000001">
    <property type="protein sequence ID" value="RDH42794.1"/>
    <property type="molecule type" value="Genomic_DNA"/>
</dbReference>
<protein>
    <submittedName>
        <fullName evidence="1">Sugar ABC transporter</fullName>
    </submittedName>
</protein>
<organism evidence="1 2">
    <name type="scientific">Zooshikella ganghwensis</name>
    <dbReference type="NCBI Taxonomy" id="202772"/>
    <lineage>
        <taxon>Bacteria</taxon>
        <taxon>Pseudomonadati</taxon>
        <taxon>Pseudomonadota</taxon>
        <taxon>Gammaproteobacteria</taxon>
        <taxon>Oceanospirillales</taxon>
        <taxon>Zooshikellaceae</taxon>
        <taxon>Zooshikella</taxon>
    </lineage>
</organism>
<dbReference type="PANTHER" id="PTHR35271">
    <property type="entry name" value="ABC TRANSPORTER, SUBSTRATE-BINDING LIPOPROTEIN-RELATED"/>
    <property type="match status" value="1"/>
</dbReference>
<dbReference type="AlphaFoldDB" id="A0A4P9VKC6"/>
<dbReference type="Pfam" id="PF04392">
    <property type="entry name" value="ABC_sub_bind"/>
    <property type="match status" value="1"/>
</dbReference>
<dbReference type="PANTHER" id="PTHR35271:SF1">
    <property type="entry name" value="ABC TRANSPORTER, SUBSTRATE-BINDING LIPOPROTEIN"/>
    <property type="match status" value="1"/>
</dbReference>
<dbReference type="InterPro" id="IPR007487">
    <property type="entry name" value="ABC_transpt-TYRBP-like"/>
</dbReference>
<keyword evidence="2" id="KW-1185">Reference proteome</keyword>
<reference evidence="1 2" key="1">
    <citation type="submission" date="2017-04" db="EMBL/GenBank/DDBJ databases">
        <title>Draft genome sequence of Zooshikella ganghwensis VG4 isolated from Red Sea sediments.</title>
        <authorList>
            <person name="Rehman Z."/>
            <person name="Alam I."/>
            <person name="Kamau A."/>
            <person name="Bajic V."/>
            <person name="Leiknes T."/>
        </authorList>
    </citation>
    <scope>NUCLEOTIDE SEQUENCE [LARGE SCALE GENOMIC DNA]</scope>
    <source>
        <strain evidence="1 2">VG4</strain>
    </source>
</reference>
<comment type="caution">
    <text evidence="1">The sequence shown here is derived from an EMBL/GenBank/DDBJ whole genome shotgun (WGS) entry which is preliminary data.</text>
</comment>
<name>A0A4P9VKC6_9GAMM</name>
<evidence type="ECO:0000313" key="2">
    <source>
        <dbReference type="Proteomes" id="UP000257039"/>
    </source>
</evidence>
<gene>
    <name evidence="1" type="ORF">B9G39_04640</name>
</gene>
<evidence type="ECO:0000313" key="1">
    <source>
        <dbReference type="EMBL" id="RDH42794.1"/>
    </source>
</evidence>
<dbReference type="Gene3D" id="3.40.50.2300">
    <property type="match status" value="2"/>
</dbReference>
<proteinExistence type="predicted"/>
<dbReference type="Proteomes" id="UP000257039">
    <property type="component" value="Unassembled WGS sequence"/>
</dbReference>
<accession>A0A4P9VKC6</accession>